<keyword evidence="2" id="KW-1185">Reference proteome</keyword>
<reference evidence="1" key="1">
    <citation type="submission" date="2021-11" db="EMBL/GenBank/DDBJ databases">
        <authorList>
            <consortium name="Genoscope - CEA"/>
            <person name="William W."/>
        </authorList>
    </citation>
    <scope>NUCLEOTIDE SEQUENCE</scope>
</reference>
<dbReference type="Proteomes" id="UP000789595">
    <property type="component" value="Unassembled WGS sequence"/>
</dbReference>
<evidence type="ECO:0000313" key="1">
    <source>
        <dbReference type="EMBL" id="CAH0365072.1"/>
    </source>
</evidence>
<dbReference type="AlphaFoldDB" id="A0A8J2SFS3"/>
<accession>A0A8J2SFS3</accession>
<evidence type="ECO:0000313" key="2">
    <source>
        <dbReference type="Proteomes" id="UP000789595"/>
    </source>
</evidence>
<comment type="caution">
    <text evidence="1">The sequence shown here is derived from an EMBL/GenBank/DDBJ whole genome shotgun (WGS) entry which is preliminary data.</text>
</comment>
<dbReference type="EMBL" id="CAKKNE010000001">
    <property type="protein sequence ID" value="CAH0365072.1"/>
    <property type="molecule type" value="Genomic_DNA"/>
</dbReference>
<protein>
    <submittedName>
        <fullName evidence="1">Uncharacterized protein</fullName>
    </submittedName>
</protein>
<sequence>MVASARTRRRVAPRCPLWSFRSASDEQGHPRSCWLL</sequence>
<proteinExistence type="predicted"/>
<name>A0A8J2SFS3_9STRA</name>
<organism evidence="1 2">
    <name type="scientific">Pelagomonas calceolata</name>
    <dbReference type="NCBI Taxonomy" id="35677"/>
    <lineage>
        <taxon>Eukaryota</taxon>
        <taxon>Sar</taxon>
        <taxon>Stramenopiles</taxon>
        <taxon>Ochrophyta</taxon>
        <taxon>Pelagophyceae</taxon>
        <taxon>Pelagomonadales</taxon>
        <taxon>Pelagomonadaceae</taxon>
        <taxon>Pelagomonas</taxon>
    </lineage>
</organism>
<gene>
    <name evidence="1" type="ORF">PECAL_1P14780</name>
</gene>